<reference evidence="9 10" key="1">
    <citation type="submission" date="2016-10" db="EMBL/GenBank/DDBJ databases">
        <authorList>
            <person name="de Groot N.N."/>
        </authorList>
    </citation>
    <scope>NUCLEOTIDE SEQUENCE [LARGE SCALE GENOMIC DNA]</scope>
    <source>
        <strain evidence="9 10">CGMCC 1.5058</strain>
    </source>
</reference>
<evidence type="ECO:0000256" key="5">
    <source>
        <dbReference type="ARBA" id="ARBA00022833"/>
    </source>
</evidence>
<dbReference type="GO" id="GO:0046872">
    <property type="term" value="F:metal ion binding"/>
    <property type="evidence" value="ECO:0007669"/>
    <property type="project" value="UniProtKB-KW"/>
</dbReference>
<evidence type="ECO:0000256" key="7">
    <source>
        <dbReference type="SAM" id="MobiDB-lite"/>
    </source>
</evidence>
<comment type="similarity">
    <text evidence="1">Belongs to the UPF0758 family.</text>
</comment>
<protein>
    <submittedName>
        <fullName evidence="9">DNA repair protein RadC</fullName>
    </submittedName>
</protein>
<dbReference type="Proteomes" id="UP000183255">
    <property type="component" value="Unassembled WGS sequence"/>
</dbReference>
<dbReference type="GO" id="GO:0006508">
    <property type="term" value="P:proteolysis"/>
    <property type="evidence" value="ECO:0007669"/>
    <property type="project" value="UniProtKB-KW"/>
</dbReference>
<evidence type="ECO:0000256" key="4">
    <source>
        <dbReference type="ARBA" id="ARBA00022801"/>
    </source>
</evidence>
<dbReference type="Pfam" id="PF04002">
    <property type="entry name" value="RadC"/>
    <property type="match status" value="1"/>
</dbReference>
<feature type="region of interest" description="Disordered" evidence="7">
    <location>
        <begin position="1"/>
        <end position="25"/>
    </location>
</feature>
<dbReference type="CDD" id="cd08071">
    <property type="entry name" value="MPN_DUF2466"/>
    <property type="match status" value="1"/>
</dbReference>
<evidence type="ECO:0000313" key="10">
    <source>
        <dbReference type="Proteomes" id="UP000183255"/>
    </source>
</evidence>
<evidence type="ECO:0000256" key="6">
    <source>
        <dbReference type="ARBA" id="ARBA00023049"/>
    </source>
</evidence>
<keyword evidence="2" id="KW-0645">Protease</keyword>
<evidence type="ECO:0000313" key="9">
    <source>
        <dbReference type="EMBL" id="SDJ40235.1"/>
    </source>
</evidence>
<keyword evidence="4" id="KW-0378">Hydrolase</keyword>
<dbReference type="PROSITE" id="PS01302">
    <property type="entry name" value="UPF0758"/>
    <property type="match status" value="1"/>
</dbReference>
<dbReference type="PANTHER" id="PTHR30471:SF3">
    <property type="entry name" value="UPF0758 PROTEIN YEES-RELATED"/>
    <property type="match status" value="1"/>
</dbReference>
<keyword evidence="5" id="KW-0862">Zinc</keyword>
<accession>A0A1G8TH45</accession>
<evidence type="ECO:0000256" key="1">
    <source>
        <dbReference type="ARBA" id="ARBA00010243"/>
    </source>
</evidence>
<dbReference type="InterPro" id="IPR037518">
    <property type="entry name" value="MPN"/>
</dbReference>
<evidence type="ECO:0000256" key="3">
    <source>
        <dbReference type="ARBA" id="ARBA00022723"/>
    </source>
</evidence>
<organism evidence="9 10">
    <name type="scientific">Proteiniclasticum ruminis</name>
    <dbReference type="NCBI Taxonomy" id="398199"/>
    <lineage>
        <taxon>Bacteria</taxon>
        <taxon>Bacillati</taxon>
        <taxon>Bacillota</taxon>
        <taxon>Clostridia</taxon>
        <taxon>Eubacteriales</taxon>
        <taxon>Clostridiaceae</taxon>
        <taxon>Proteiniclasticum</taxon>
    </lineage>
</organism>
<sequence length="173" mass="19331">MKNSGKESLEYDGGNRKQESRRKTGTLQAKRIDVVSVKLVRERSFLYKERKVGGPQEAYEIAKDMLQDKDREVLLACFLNTKNEPIAVNVVSVGSLNSSIIHPREIFKVALLCNAASFILFHNHPSGGVEPSSEDISATQRIKECGVFMGISLIDHIIVGDEKFYSMLEKGML</sequence>
<dbReference type="InterPro" id="IPR020891">
    <property type="entry name" value="UPF0758_CS"/>
</dbReference>
<dbReference type="EMBL" id="FNDZ01000019">
    <property type="protein sequence ID" value="SDJ40235.1"/>
    <property type="molecule type" value="Genomic_DNA"/>
</dbReference>
<dbReference type="AlphaFoldDB" id="A0A1G8TH45"/>
<dbReference type="InterPro" id="IPR025657">
    <property type="entry name" value="RadC_JAB"/>
</dbReference>
<gene>
    <name evidence="9" type="ORF">SAMN05421804_1196</name>
</gene>
<evidence type="ECO:0000256" key="2">
    <source>
        <dbReference type="ARBA" id="ARBA00022670"/>
    </source>
</evidence>
<dbReference type="PROSITE" id="PS50249">
    <property type="entry name" value="MPN"/>
    <property type="match status" value="1"/>
</dbReference>
<keyword evidence="3" id="KW-0479">Metal-binding</keyword>
<dbReference type="GO" id="GO:0008237">
    <property type="term" value="F:metallopeptidase activity"/>
    <property type="evidence" value="ECO:0007669"/>
    <property type="project" value="UniProtKB-KW"/>
</dbReference>
<dbReference type="Gene3D" id="3.40.140.10">
    <property type="entry name" value="Cytidine Deaminase, domain 2"/>
    <property type="match status" value="1"/>
</dbReference>
<feature type="compositionally biased region" description="Basic and acidic residues" evidence="7">
    <location>
        <begin position="1"/>
        <end position="22"/>
    </location>
</feature>
<proteinExistence type="inferred from homology"/>
<dbReference type="RefSeq" id="WP_081827677.1">
    <property type="nucleotide sequence ID" value="NZ_FNDZ01000019.1"/>
</dbReference>
<feature type="domain" description="MPN" evidence="8">
    <location>
        <begin position="51"/>
        <end position="173"/>
    </location>
</feature>
<dbReference type="InterPro" id="IPR001405">
    <property type="entry name" value="UPF0758"/>
</dbReference>
<dbReference type="PANTHER" id="PTHR30471">
    <property type="entry name" value="DNA REPAIR PROTEIN RADC"/>
    <property type="match status" value="1"/>
</dbReference>
<keyword evidence="6" id="KW-0482">Metalloprotease</keyword>
<evidence type="ECO:0000259" key="8">
    <source>
        <dbReference type="PROSITE" id="PS50249"/>
    </source>
</evidence>
<name>A0A1G8TH45_9CLOT</name>